<feature type="chain" id="PRO_5002107768" evidence="1">
    <location>
        <begin position="23"/>
        <end position="100"/>
    </location>
</feature>
<sequence length="100" mass="11894">MLNKNFLFLFLFLFLFSLSSYASDKYLNYCKIYNPKKGIEYETHTKISLDFCLYYLDICNKKYNNKCDAKMNAYQGLYNTNNALATMHVIYRDDLDNSNN</sequence>
<name>A0A0B6CUK5_9GAMM</name>
<accession>A0A0B6CUK5</accession>
<keyword evidence="1" id="KW-0732">Signal</keyword>
<organism evidence="2 3">
    <name type="scientific">Francisella philomiragia</name>
    <dbReference type="NCBI Taxonomy" id="28110"/>
    <lineage>
        <taxon>Bacteria</taxon>
        <taxon>Pseudomonadati</taxon>
        <taxon>Pseudomonadota</taxon>
        <taxon>Gammaproteobacteria</taxon>
        <taxon>Thiotrichales</taxon>
        <taxon>Francisellaceae</taxon>
        <taxon>Francisella</taxon>
    </lineage>
</organism>
<protein>
    <submittedName>
        <fullName evidence="2">Putative gcvH1, glycine cleavage system protein H</fullName>
    </submittedName>
</protein>
<dbReference type="AlphaFoldDB" id="A0A0B6CUK5"/>
<proteinExistence type="predicted"/>
<evidence type="ECO:0000313" key="3">
    <source>
        <dbReference type="Proteomes" id="UP000031830"/>
    </source>
</evidence>
<evidence type="ECO:0000313" key="2">
    <source>
        <dbReference type="EMBL" id="AJI52515.1"/>
    </source>
</evidence>
<feature type="signal peptide" evidence="1">
    <location>
        <begin position="1"/>
        <end position="22"/>
    </location>
</feature>
<dbReference type="EMBL" id="CP009440">
    <property type="protein sequence ID" value="AJI52515.1"/>
    <property type="molecule type" value="Genomic_DNA"/>
</dbReference>
<dbReference type="Proteomes" id="UP000031830">
    <property type="component" value="Chromosome"/>
</dbReference>
<dbReference type="KEGG" id="fpz:LA55_1343"/>
<dbReference type="STRING" id="28110.KU46_1268"/>
<gene>
    <name evidence="2" type="ORF">LA55_1343</name>
</gene>
<dbReference type="RefSeq" id="WP_044526462.1">
    <property type="nucleotide sequence ID" value="NZ_CP009440.1"/>
</dbReference>
<evidence type="ECO:0000256" key="1">
    <source>
        <dbReference type="SAM" id="SignalP"/>
    </source>
</evidence>
<dbReference type="OrthoDB" id="5605586at2"/>
<reference evidence="2 3" key="1">
    <citation type="journal article" date="2015" name="Genome Announc.">
        <title>Genome sequencing of 18 francisella strains to aid in assay development and testing.</title>
        <authorList>
            <person name="Johnson S.L."/>
            <person name="Daligault H.E."/>
            <person name="Davenport K.W."/>
            <person name="Coyne S.R."/>
            <person name="Frey K.G."/>
            <person name="Koroleva G.I."/>
            <person name="Broomall S.M."/>
            <person name="Bishop-Lilly K.A."/>
            <person name="Bruce D.C."/>
            <person name="Chertkov O."/>
            <person name="Freitas T."/>
            <person name="Jaissle J."/>
            <person name="Ladner J.T."/>
            <person name="Rosenzweig C.N."/>
            <person name="Gibbons H.S."/>
            <person name="Palacios G.F."/>
            <person name="Redden C.L."/>
            <person name="Xu Y."/>
            <person name="Minogue T.D."/>
            <person name="Chain P.S."/>
        </authorList>
    </citation>
    <scope>NUCLEOTIDE SEQUENCE [LARGE SCALE GENOMIC DNA]</scope>
    <source>
        <strain evidence="2 3">GA01-2794</strain>
    </source>
</reference>